<gene>
    <name evidence="3" type="ORF">CDAUBV1_LOCUS4219</name>
</gene>
<proteinExistence type="predicted"/>
<feature type="region of interest" description="Disordered" evidence="1">
    <location>
        <begin position="448"/>
        <end position="539"/>
    </location>
</feature>
<dbReference type="InterPro" id="IPR015915">
    <property type="entry name" value="Kelch-typ_b-propeller"/>
</dbReference>
<dbReference type="Pfam" id="PF24681">
    <property type="entry name" value="Kelch_KLHDC2_KLHL20_DRC7"/>
    <property type="match status" value="1"/>
</dbReference>
<name>A0AAV2T6A2_CALDB</name>
<dbReference type="Gene3D" id="2.120.10.80">
    <property type="entry name" value="Kelch-type beta propeller"/>
    <property type="match status" value="1"/>
</dbReference>
<sequence>MQEDLPIELLQYVFMLLSPCIDFPNILNVCKRWREACLEVMKLRDSASFSAFRLEAPLRWTSPKVQTCNGGLLRSMPSRRFGSMVTLRGSCVYVFGGATNMFTTFNDLWIYDLSTLKWRRLLGEGELPTPRAHARGGFVGDILYLFGGCQSFHRPDLNYASRIEWLADLNSFDTKKLCWSRIPLCHVDSAISEAPPVTAGQSGCFLPAGDEGEPSLLILFGGISQSVNACVNSLCIIAPEKSQWFCLNEPEQPTEDADTRAWPAGRCGHSVCALDPHRMLVLFGNLESPLAPSFEPPEHSQRVFEGNVLNGDQQLSSSSTERQYRGRPARDIWILTRCKPQSSDEWFSAHWYWTEVKCSTDVPGCPPFDFYHASVVCLPYQDQEDTGRSDETGDYTGSNAIEKSRQPGSARGSYCIVCISQSTQQLIEEATKQRKHWYRAKVCAEAHKRPPSRSPYSSTTIPVSGQVESTTGTENSQASSPQRSGRLIPGQTLPSFSTLSAPAICENPSDGPTSPRTSQPPSPTSPSSVPPGTRRSADRRARQLEALAVQERRLFGARSSLSQGHADQSLRSSNPGTTPPNSTLTEPLYSIVPPGPTKPMAVYTLSISKSPSGRREFTPRIPMITDGSDDEASRLVEVTKDHFIGKWLSPKKPHFLDLIFGPQECLGFSCTFGHGCIFLFGGLNESDEVQRNDEFHPASGRDAADRALELDGSPGADVRPNVSRTAPSPPATRTLHSQFFILQARALFGTVV</sequence>
<dbReference type="Pfam" id="PF12937">
    <property type="entry name" value="F-box-like"/>
    <property type="match status" value="1"/>
</dbReference>
<feature type="compositionally biased region" description="Polar residues" evidence="1">
    <location>
        <begin position="466"/>
        <end position="483"/>
    </location>
</feature>
<organism evidence="3 4">
    <name type="scientific">Calicophoron daubneyi</name>
    <name type="common">Rumen fluke</name>
    <name type="synonym">Paramphistomum daubneyi</name>
    <dbReference type="NCBI Taxonomy" id="300641"/>
    <lineage>
        <taxon>Eukaryota</taxon>
        <taxon>Metazoa</taxon>
        <taxon>Spiralia</taxon>
        <taxon>Lophotrochozoa</taxon>
        <taxon>Platyhelminthes</taxon>
        <taxon>Trematoda</taxon>
        <taxon>Digenea</taxon>
        <taxon>Plagiorchiida</taxon>
        <taxon>Pronocephalata</taxon>
        <taxon>Paramphistomoidea</taxon>
        <taxon>Paramphistomidae</taxon>
        <taxon>Calicophoron</taxon>
    </lineage>
</organism>
<dbReference type="PANTHER" id="PTHR46432">
    <property type="entry name" value="F-BOX ONLY PROTEIN 42"/>
    <property type="match status" value="1"/>
</dbReference>
<dbReference type="SUPFAM" id="SSF117281">
    <property type="entry name" value="Kelch motif"/>
    <property type="match status" value="1"/>
</dbReference>
<evidence type="ECO:0000259" key="2">
    <source>
        <dbReference type="SMART" id="SM00256"/>
    </source>
</evidence>
<feature type="domain" description="F-box" evidence="2">
    <location>
        <begin position="5"/>
        <end position="46"/>
    </location>
</feature>
<dbReference type="EMBL" id="CAXLJL010000101">
    <property type="protein sequence ID" value="CAL5131711.1"/>
    <property type="molecule type" value="Genomic_DNA"/>
</dbReference>
<feature type="region of interest" description="Disordered" evidence="1">
    <location>
        <begin position="556"/>
        <end position="587"/>
    </location>
</feature>
<feature type="region of interest" description="Disordered" evidence="1">
    <location>
        <begin position="383"/>
        <end position="408"/>
    </location>
</feature>
<dbReference type="InterPro" id="IPR001810">
    <property type="entry name" value="F-box_dom"/>
</dbReference>
<reference evidence="3" key="1">
    <citation type="submission" date="2024-06" db="EMBL/GenBank/DDBJ databases">
        <authorList>
            <person name="Liu X."/>
            <person name="Lenzi L."/>
            <person name="Haldenby T S."/>
            <person name="Uol C."/>
        </authorList>
    </citation>
    <scope>NUCLEOTIDE SEQUENCE</scope>
</reference>
<feature type="compositionally biased region" description="Low complexity" evidence="1">
    <location>
        <begin position="525"/>
        <end position="534"/>
    </location>
</feature>
<dbReference type="SMART" id="SM00256">
    <property type="entry name" value="FBOX"/>
    <property type="match status" value="1"/>
</dbReference>
<dbReference type="Proteomes" id="UP001497525">
    <property type="component" value="Unassembled WGS sequence"/>
</dbReference>
<comment type="caution">
    <text evidence="3">The sequence shown here is derived from an EMBL/GenBank/DDBJ whole genome shotgun (WGS) entry which is preliminary data.</text>
</comment>
<dbReference type="GO" id="GO:0019005">
    <property type="term" value="C:SCF ubiquitin ligase complex"/>
    <property type="evidence" value="ECO:0007669"/>
    <property type="project" value="TreeGrafter"/>
</dbReference>
<evidence type="ECO:0000313" key="4">
    <source>
        <dbReference type="Proteomes" id="UP001497525"/>
    </source>
</evidence>
<accession>A0AAV2T6A2</accession>
<dbReference type="GO" id="GO:1990756">
    <property type="term" value="F:ubiquitin-like ligase-substrate adaptor activity"/>
    <property type="evidence" value="ECO:0007669"/>
    <property type="project" value="TreeGrafter"/>
</dbReference>
<dbReference type="AlphaFoldDB" id="A0AAV2T6A2"/>
<dbReference type="SUPFAM" id="SSF81383">
    <property type="entry name" value="F-box domain"/>
    <property type="match status" value="1"/>
</dbReference>
<protein>
    <recommendedName>
        <fullName evidence="2">F-box domain-containing protein</fullName>
    </recommendedName>
</protein>
<dbReference type="InterPro" id="IPR036047">
    <property type="entry name" value="F-box-like_dom_sf"/>
</dbReference>
<feature type="region of interest" description="Disordered" evidence="1">
    <location>
        <begin position="711"/>
        <end position="732"/>
    </location>
</feature>
<dbReference type="PANTHER" id="PTHR46432:SF1">
    <property type="entry name" value="F-BOX ONLY PROTEIN 42"/>
    <property type="match status" value="1"/>
</dbReference>
<evidence type="ECO:0000313" key="3">
    <source>
        <dbReference type="EMBL" id="CAL5131711.1"/>
    </source>
</evidence>
<evidence type="ECO:0000256" key="1">
    <source>
        <dbReference type="SAM" id="MobiDB-lite"/>
    </source>
</evidence>
<dbReference type="InterPro" id="IPR052821">
    <property type="entry name" value="F-box_only_SRC"/>
</dbReference>
<feature type="compositionally biased region" description="Polar residues" evidence="1">
    <location>
        <begin position="559"/>
        <end position="585"/>
    </location>
</feature>